<comment type="caution">
    <text evidence="2">The sequence shown here is derived from an EMBL/GenBank/DDBJ whole genome shotgun (WGS) entry which is preliminary data.</text>
</comment>
<keyword evidence="1" id="KW-1133">Transmembrane helix</keyword>
<name>A0A2I1R3H3_9ACTN</name>
<gene>
    <name evidence="2" type="ORF">CYJ73_20760</name>
</gene>
<dbReference type="EMBL" id="PKJC01000022">
    <property type="protein sequence ID" value="PKZ63661.1"/>
    <property type="molecule type" value="Genomic_DNA"/>
</dbReference>
<feature type="transmembrane region" description="Helical" evidence="1">
    <location>
        <begin position="168"/>
        <end position="186"/>
    </location>
</feature>
<feature type="transmembrane region" description="Helical" evidence="1">
    <location>
        <begin position="132"/>
        <end position="153"/>
    </location>
</feature>
<feature type="transmembrane region" description="Helical" evidence="1">
    <location>
        <begin position="92"/>
        <end position="111"/>
    </location>
</feature>
<evidence type="ECO:0000313" key="2">
    <source>
        <dbReference type="EMBL" id="PKZ63661.1"/>
    </source>
</evidence>
<sequence length="209" mass="21911">MNPIGFVLGLAPWFLFSLLSHRHGDDSVAIAALCAAALAAVMAWTSRGRGGIKFLDVAGVVTFGAIAVAGFIGGDSLGEWLTNFARGGSTLLLAVLMLISAATVPFTEQYAKDSVPEERWSSPLFRATNRKVSAVWGLAVLFMGVGHVVAGLVEPASAPSDGSRPVDLLLNWMVPIALLVLAGKYTKHAVGAARQERDREPGEVTSPGN</sequence>
<evidence type="ECO:0000256" key="1">
    <source>
        <dbReference type="SAM" id="Phobius"/>
    </source>
</evidence>
<evidence type="ECO:0008006" key="4">
    <source>
        <dbReference type="Google" id="ProtNLM"/>
    </source>
</evidence>
<organism evidence="2 3">
    <name type="scientific">Gordonia terrae</name>
    <dbReference type="NCBI Taxonomy" id="2055"/>
    <lineage>
        <taxon>Bacteria</taxon>
        <taxon>Bacillati</taxon>
        <taxon>Actinomycetota</taxon>
        <taxon>Actinomycetes</taxon>
        <taxon>Mycobacteriales</taxon>
        <taxon>Gordoniaceae</taxon>
        <taxon>Gordonia</taxon>
    </lineage>
</organism>
<feature type="transmembrane region" description="Helical" evidence="1">
    <location>
        <begin position="30"/>
        <end position="47"/>
    </location>
</feature>
<keyword evidence="1" id="KW-0472">Membrane</keyword>
<accession>A0A2I1R3H3</accession>
<dbReference type="Proteomes" id="UP000234662">
    <property type="component" value="Unassembled WGS sequence"/>
</dbReference>
<keyword evidence="1" id="KW-0812">Transmembrane</keyword>
<reference evidence="2 3" key="1">
    <citation type="submission" date="2017-12" db="EMBL/GenBank/DDBJ databases">
        <title>Phylogenetic diversity of female urinary microbiome.</title>
        <authorList>
            <person name="Thomas-White K."/>
            <person name="Wolfe A.J."/>
        </authorList>
    </citation>
    <scope>NUCLEOTIDE SEQUENCE [LARGE SCALE GENOMIC DNA]</scope>
    <source>
        <strain evidence="2 3">UMB0777</strain>
    </source>
</reference>
<evidence type="ECO:0000313" key="3">
    <source>
        <dbReference type="Proteomes" id="UP000234662"/>
    </source>
</evidence>
<feature type="transmembrane region" description="Helical" evidence="1">
    <location>
        <begin position="54"/>
        <end position="72"/>
    </location>
</feature>
<dbReference type="AlphaFoldDB" id="A0A2I1R3H3"/>
<dbReference type="RefSeq" id="WP_101821942.1">
    <property type="nucleotide sequence ID" value="NZ_PKJC01000022.1"/>
</dbReference>
<proteinExistence type="predicted"/>
<protein>
    <recommendedName>
        <fullName evidence="4">DUF3159 domain-containing protein</fullName>
    </recommendedName>
</protein>